<sequence length="640" mass="68060">MSAAVWLEAAKTLPLSALDLAFAQYLQQAQPSDNAHHAWLAALVSHQFGRGHACLDLDVLRHSGVLALGWEARLQDALPHDLIQAADSLPWTQGHASPLVLDDQRLYLRRNWQAEQSIRASILARLAQPCAVPDGLARALDSLFAPAPWPGAEPSGMAASPAPEPPYMQIPAVTAVAPDWQTVACAIAARGRFTLITGGPGTGKTTTVVRLLALLQSQATRPLRIALAAPTGKAAARLGESIAQAVKKLPASMQAHIPTQAQTLHKLLQVRAAVQAIPAPELALDAVVVDEASMIDLELMARLMQAVPLSASLILLGDKDQLSSVEAGAVMGQLCQGAQAGGYSPATAQWVQQTTAQDVSAWCGTGSALAQQTVMLRHSHRFAANSLIGQWASAVNAGDKQTVTALWESTPPWCADQLPSVTRLQPGPGSHADLAALVRAGWQPTLASLQTLQTEAATCSDAQALALLQTLSRFQTLCALREGPWGVLALNRHIARALGFPLDGWYAGRPVMVTRNDYNLGLMNGDIGLCLPTARGLRVAFATPGQDNGLGLRWVLPSRLDAVETVFAMTVHKSQGSEFDWVALVLPDRVAPVLTRELLYTGITRAKQRLSLVVPQAGVLRQAVATRILRSGGLTMEHLP</sequence>
<keyword evidence="4 11" id="KW-0378">Hydrolase</keyword>
<dbReference type="GO" id="GO:0003677">
    <property type="term" value="F:DNA binding"/>
    <property type="evidence" value="ECO:0007669"/>
    <property type="project" value="UniProtKB-UniRule"/>
</dbReference>
<dbReference type="PANTHER" id="PTHR43788">
    <property type="entry name" value="DNA2/NAM7 HELICASE FAMILY MEMBER"/>
    <property type="match status" value="1"/>
</dbReference>
<dbReference type="Pfam" id="PF21185">
    <property type="entry name" value="RecD_N"/>
    <property type="match status" value="1"/>
</dbReference>
<dbReference type="InterPro" id="IPR049550">
    <property type="entry name" value="RecD_N"/>
</dbReference>
<evidence type="ECO:0000256" key="5">
    <source>
        <dbReference type="ARBA" id="ARBA00022806"/>
    </source>
</evidence>
<dbReference type="InterPro" id="IPR027785">
    <property type="entry name" value="UvrD-like_helicase_C"/>
</dbReference>
<keyword evidence="7 11" id="KW-0067">ATP-binding</keyword>
<feature type="domain" description="RecBCD enzyme subunit RecD N-terminal" evidence="13">
    <location>
        <begin position="15"/>
        <end position="107"/>
    </location>
</feature>
<dbReference type="GO" id="GO:0000724">
    <property type="term" value="P:double-strand break repair via homologous recombination"/>
    <property type="evidence" value="ECO:0007669"/>
    <property type="project" value="UniProtKB-UniRule"/>
</dbReference>
<evidence type="ECO:0000256" key="9">
    <source>
        <dbReference type="ARBA" id="ARBA00023204"/>
    </source>
</evidence>
<comment type="caution">
    <text evidence="14">The sequence shown here is derived from an EMBL/GenBank/DDBJ whole genome shotgun (WGS) entry which is preliminary data.</text>
</comment>
<dbReference type="GO" id="GO:0008854">
    <property type="term" value="F:exodeoxyribonuclease V activity"/>
    <property type="evidence" value="ECO:0007669"/>
    <property type="project" value="InterPro"/>
</dbReference>
<evidence type="ECO:0000259" key="13">
    <source>
        <dbReference type="Pfam" id="PF21185"/>
    </source>
</evidence>
<comment type="catalytic activity">
    <reaction evidence="11">
        <text>ATP + H2O = ADP + phosphate + H(+)</text>
        <dbReference type="Rhea" id="RHEA:13065"/>
        <dbReference type="ChEBI" id="CHEBI:15377"/>
        <dbReference type="ChEBI" id="CHEBI:15378"/>
        <dbReference type="ChEBI" id="CHEBI:30616"/>
        <dbReference type="ChEBI" id="CHEBI:43474"/>
        <dbReference type="ChEBI" id="CHEBI:456216"/>
        <dbReference type="EC" id="5.6.2.3"/>
    </reaction>
</comment>
<evidence type="ECO:0000313" key="15">
    <source>
        <dbReference type="Proteomes" id="UP000192505"/>
    </source>
</evidence>
<gene>
    <name evidence="11" type="primary">recD</name>
    <name evidence="14" type="ORF">BWK72_04525</name>
</gene>
<proteinExistence type="inferred from homology"/>
<evidence type="ECO:0000256" key="7">
    <source>
        <dbReference type="ARBA" id="ARBA00022840"/>
    </source>
</evidence>
<evidence type="ECO:0000256" key="11">
    <source>
        <dbReference type="HAMAP-Rule" id="MF_01487"/>
    </source>
</evidence>
<evidence type="ECO:0000256" key="3">
    <source>
        <dbReference type="ARBA" id="ARBA00022763"/>
    </source>
</evidence>
<keyword evidence="9 11" id="KW-0234">DNA repair</keyword>
<dbReference type="CDD" id="cd17933">
    <property type="entry name" value="DEXSc_RecD-like"/>
    <property type="match status" value="1"/>
</dbReference>
<dbReference type="InterPro" id="IPR041851">
    <property type="entry name" value="RecD_N_sf"/>
</dbReference>
<dbReference type="CDD" id="cd18809">
    <property type="entry name" value="SF1_C_RecD"/>
    <property type="match status" value="1"/>
</dbReference>
<dbReference type="Gene3D" id="1.10.10.1020">
    <property type="entry name" value="RecBCD complex, subunit RecD, N-terminal domain"/>
    <property type="match status" value="1"/>
</dbReference>
<keyword evidence="1 11" id="KW-0540">Nuclease</keyword>
<feature type="binding site" evidence="11">
    <location>
        <begin position="198"/>
        <end position="205"/>
    </location>
    <ligand>
        <name>ATP</name>
        <dbReference type="ChEBI" id="CHEBI:30616"/>
    </ligand>
</feature>
<dbReference type="InterPro" id="IPR006344">
    <property type="entry name" value="RecD"/>
</dbReference>
<comment type="subunit">
    <text evidence="11">Heterotrimer of RecB, RecC and RecD. All subunits contribute to DNA-binding.</text>
</comment>
<name>A0A1W9KX47_9BURK</name>
<comment type="function">
    <text evidence="11">A helicase/nuclease that prepares dsDNA breaks (DSB) for recombinational DNA repair. Binds to DSBs and unwinds DNA via a highly rapid and processive ATP-dependent bidirectional helicase activity. Unwinds dsDNA until it encounters a Chi (crossover hotspot instigator) sequence from the 3' direction. Cuts ssDNA a few nucleotides 3' to the Chi site. The properties and activities of the enzyme are changed at Chi. The Chi-altered holoenzyme produces a long 3'-ssDNA overhang and facilitates RecA-binding to the ssDNA for homologous DNA recombination and repair. Holoenzyme degrades any linearized DNA that is unable to undergo homologous recombination. In the holoenzyme this subunit has ssDNA-dependent ATPase and 5'-3' helicase activity. When added to pre-assembled RecBC greatly stimulates nuclease activity and augments holoenzyme processivity. Negatively regulates the RecA-loading ability of RecBCD.</text>
</comment>
<dbReference type="Gene3D" id="3.40.50.300">
    <property type="entry name" value="P-loop containing nucleotide triphosphate hydrolases"/>
    <property type="match status" value="3"/>
</dbReference>
<dbReference type="Pfam" id="PF13538">
    <property type="entry name" value="UvrD_C_2"/>
    <property type="match status" value="1"/>
</dbReference>
<dbReference type="NCBIfam" id="TIGR01447">
    <property type="entry name" value="recD"/>
    <property type="match status" value="1"/>
</dbReference>
<dbReference type="GO" id="GO:0043139">
    <property type="term" value="F:5'-3' DNA helicase activity"/>
    <property type="evidence" value="ECO:0007669"/>
    <property type="project" value="UniProtKB-UniRule"/>
</dbReference>
<reference evidence="14 15" key="1">
    <citation type="submission" date="2017-01" db="EMBL/GenBank/DDBJ databases">
        <title>Novel large sulfur bacteria in the metagenomes of groundwater-fed chemosynthetic microbial mats in the Lake Huron basin.</title>
        <authorList>
            <person name="Sharrar A.M."/>
            <person name="Flood B.E."/>
            <person name="Bailey J.V."/>
            <person name="Jones D.S."/>
            <person name="Biddanda B."/>
            <person name="Ruberg S.A."/>
            <person name="Marcus D.N."/>
            <person name="Dick G.J."/>
        </authorList>
    </citation>
    <scope>NUCLEOTIDE SEQUENCE [LARGE SCALE GENOMIC DNA]</scope>
    <source>
        <strain evidence="14">A7</strain>
    </source>
</reference>
<dbReference type="EMBL" id="MTEI01000002">
    <property type="protein sequence ID" value="OQW89219.1"/>
    <property type="molecule type" value="Genomic_DNA"/>
</dbReference>
<dbReference type="Pfam" id="PF13245">
    <property type="entry name" value="AAA_19"/>
    <property type="match status" value="1"/>
</dbReference>
<feature type="domain" description="UvrD-like helicase C-terminal" evidence="12">
    <location>
        <begin position="566"/>
        <end position="613"/>
    </location>
</feature>
<dbReference type="Proteomes" id="UP000192505">
    <property type="component" value="Unassembled WGS sequence"/>
</dbReference>
<dbReference type="AlphaFoldDB" id="A0A1W9KX47"/>
<dbReference type="GO" id="GO:0016887">
    <property type="term" value="F:ATP hydrolysis activity"/>
    <property type="evidence" value="ECO:0007669"/>
    <property type="project" value="RHEA"/>
</dbReference>
<keyword evidence="3 11" id="KW-0227">DNA damage</keyword>
<dbReference type="GO" id="GO:0017116">
    <property type="term" value="F:single-stranded DNA helicase activity"/>
    <property type="evidence" value="ECO:0007669"/>
    <property type="project" value="TreeGrafter"/>
</dbReference>
<evidence type="ECO:0000259" key="12">
    <source>
        <dbReference type="Pfam" id="PF13538"/>
    </source>
</evidence>
<keyword evidence="10 11" id="KW-0413">Isomerase</keyword>
<keyword evidence="2 11" id="KW-0547">Nucleotide-binding</keyword>
<evidence type="ECO:0000256" key="8">
    <source>
        <dbReference type="ARBA" id="ARBA00023125"/>
    </source>
</evidence>
<dbReference type="GO" id="GO:0009338">
    <property type="term" value="C:exodeoxyribonuclease V complex"/>
    <property type="evidence" value="ECO:0007669"/>
    <property type="project" value="InterPro"/>
</dbReference>
<dbReference type="InterPro" id="IPR027417">
    <property type="entry name" value="P-loop_NTPase"/>
</dbReference>
<dbReference type="GO" id="GO:0005524">
    <property type="term" value="F:ATP binding"/>
    <property type="evidence" value="ECO:0007669"/>
    <property type="project" value="UniProtKB-UniRule"/>
</dbReference>
<evidence type="ECO:0000256" key="2">
    <source>
        <dbReference type="ARBA" id="ARBA00022741"/>
    </source>
</evidence>
<organism evidence="14 15">
    <name type="scientific">Rhodoferax ferrireducens</name>
    <dbReference type="NCBI Taxonomy" id="192843"/>
    <lineage>
        <taxon>Bacteria</taxon>
        <taxon>Pseudomonadati</taxon>
        <taxon>Pseudomonadota</taxon>
        <taxon>Betaproteobacteria</taxon>
        <taxon>Burkholderiales</taxon>
        <taxon>Comamonadaceae</taxon>
        <taxon>Rhodoferax</taxon>
    </lineage>
</organism>
<evidence type="ECO:0000313" key="14">
    <source>
        <dbReference type="EMBL" id="OQW89219.1"/>
    </source>
</evidence>
<evidence type="ECO:0000256" key="10">
    <source>
        <dbReference type="ARBA" id="ARBA00023235"/>
    </source>
</evidence>
<comment type="similarity">
    <text evidence="11">Belongs to the RecD family.</text>
</comment>
<dbReference type="InterPro" id="IPR050534">
    <property type="entry name" value="Coronavir_polyprotein_1ab"/>
</dbReference>
<evidence type="ECO:0000256" key="6">
    <source>
        <dbReference type="ARBA" id="ARBA00022839"/>
    </source>
</evidence>
<dbReference type="EC" id="5.6.2.3" evidence="11"/>
<accession>A0A1W9KX47</accession>
<evidence type="ECO:0000256" key="1">
    <source>
        <dbReference type="ARBA" id="ARBA00022722"/>
    </source>
</evidence>
<comment type="miscellaneous">
    <text evidence="11">In the RecBCD complex, RecB has a slow 3'-5' helicase, an exonuclease activity and loads RecA onto ssDNA, RecD has a fast 5'-3' helicase activity, while RecC stimulates the ATPase and processivity of the RecB helicase and contributes to recognition of the Chi site.</text>
</comment>
<keyword evidence="6 11" id="KW-0269">Exonuclease</keyword>
<keyword evidence="8 11" id="KW-0238">DNA-binding</keyword>
<evidence type="ECO:0000256" key="4">
    <source>
        <dbReference type="ARBA" id="ARBA00022801"/>
    </source>
</evidence>
<dbReference type="PANTHER" id="PTHR43788:SF6">
    <property type="entry name" value="DNA HELICASE B"/>
    <property type="match status" value="1"/>
</dbReference>
<dbReference type="HAMAP" id="MF_01487">
    <property type="entry name" value="RecD"/>
    <property type="match status" value="1"/>
</dbReference>
<keyword evidence="5 11" id="KW-0347">Helicase</keyword>
<dbReference type="SUPFAM" id="SSF52540">
    <property type="entry name" value="P-loop containing nucleoside triphosphate hydrolases"/>
    <property type="match status" value="1"/>
</dbReference>
<protein>
    <recommendedName>
        <fullName evidence="11">RecBCD enzyme subunit RecD</fullName>
        <ecNumber evidence="11">5.6.2.3</ecNumber>
    </recommendedName>
    <alternativeName>
        <fullName evidence="11">DNA 5'-3' helicase subunit RecD</fullName>
    </alternativeName>
    <alternativeName>
        <fullName evidence="11">Exonuclease V subunit RecD</fullName>
        <shortName evidence="11">ExoV subunit RecD</shortName>
    </alternativeName>
    <alternativeName>
        <fullName evidence="11">Helicase/nuclease RecBCD subunit RecD</fullName>
    </alternativeName>
</protein>